<name>D2EF66_PARA4</name>
<protein>
    <submittedName>
        <fullName evidence="1">Uncharacterized protein</fullName>
    </submittedName>
</protein>
<sequence length="182" mass="21495">MINEKFIDIRNQKSILESLLSKLKENSPYSSAFDKTKYSIINSSNTFCGRYDEHSDEILIDKWFVYDSMCSSKLDDVKNLLIHEEAHRQNHLRGTYKGDKPDHWIGWLKVYFEMGGRIPEVYLKNKLYEHEIGYKEIKEEDFKNIIILGYNNSEKAAEILRKAKESGINFIYIDANKNIHNY</sequence>
<dbReference type="AlphaFoldDB" id="D2EF66"/>
<reference evidence="1 2" key="1">
    <citation type="journal article" date="2010" name="Proc. Natl. Acad. Sci. U.S.A.">
        <title>Enigmatic, ultrasmall, uncultivated Archaea.</title>
        <authorList>
            <person name="Baker B.J."/>
            <person name="Comolli L.R."/>
            <person name="Dick G.J."/>
            <person name="Hauser L.J."/>
            <person name="Hyatt D."/>
            <person name="Dill B.D."/>
            <person name="Land M.L."/>
            <person name="Verberkmoes N.C."/>
            <person name="Hettich R.L."/>
            <person name="Banfield J.F."/>
        </authorList>
    </citation>
    <scope>NUCLEOTIDE SEQUENCE [LARGE SCALE GENOMIC DNA]</scope>
</reference>
<accession>D2EF66</accession>
<organism evidence="1 2">
    <name type="scientific">Candidatus Parvarchaeum acidiphilum ARMAN-4</name>
    <dbReference type="NCBI Taxonomy" id="662760"/>
    <lineage>
        <taxon>Archaea</taxon>
        <taxon>Candidatus Parvarchaeota</taxon>
        <taxon>Candidatus Parvarchaeum</taxon>
    </lineage>
</organism>
<dbReference type="Proteomes" id="UP000009375">
    <property type="component" value="Unassembled WGS sequence"/>
</dbReference>
<proteinExistence type="predicted"/>
<evidence type="ECO:0000313" key="1">
    <source>
        <dbReference type="EMBL" id="EEZ92992.1"/>
    </source>
</evidence>
<evidence type="ECO:0000313" key="2">
    <source>
        <dbReference type="Proteomes" id="UP000009375"/>
    </source>
</evidence>
<gene>
    <name evidence="1" type="ORF">BJBARM4_0378</name>
</gene>
<dbReference type="EMBL" id="GG730044">
    <property type="protein sequence ID" value="EEZ92992.1"/>
    <property type="molecule type" value="Genomic_DNA"/>
</dbReference>